<keyword evidence="2" id="KW-1185">Reference proteome</keyword>
<dbReference type="Proteomes" id="UP001203297">
    <property type="component" value="Unassembled WGS sequence"/>
</dbReference>
<evidence type="ECO:0000313" key="2">
    <source>
        <dbReference type="Proteomes" id="UP001203297"/>
    </source>
</evidence>
<comment type="caution">
    <text evidence="1">The sequence shown here is derived from an EMBL/GenBank/DDBJ whole genome shotgun (WGS) entry which is preliminary data.</text>
</comment>
<name>A0AAD4QRD0_9AGAM</name>
<protein>
    <submittedName>
        <fullName evidence="1">Uncharacterized protein</fullName>
    </submittedName>
</protein>
<proteinExistence type="predicted"/>
<evidence type="ECO:0000313" key="1">
    <source>
        <dbReference type="EMBL" id="KAI0306195.1"/>
    </source>
</evidence>
<accession>A0AAD4QRD0</accession>
<organism evidence="1 2">
    <name type="scientific">Multifurca ochricompacta</name>
    <dbReference type="NCBI Taxonomy" id="376703"/>
    <lineage>
        <taxon>Eukaryota</taxon>
        <taxon>Fungi</taxon>
        <taxon>Dikarya</taxon>
        <taxon>Basidiomycota</taxon>
        <taxon>Agaricomycotina</taxon>
        <taxon>Agaricomycetes</taxon>
        <taxon>Russulales</taxon>
        <taxon>Russulaceae</taxon>
        <taxon>Multifurca</taxon>
    </lineage>
</organism>
<gene>
    <name evidence="1" type="ORF">B0F90DRAFT_1696972</name>
</gene>
<dbReference type="EMBL" id="WTXG01000004">
    <property type="protein sequence ID" value="KAI0306195.1"/>
    <property type="molecule type" value="Genomic_DNA"/>
</dbReference>
<dbReference type="AlphaFoldDB" id="A0AAD4QRD0"/>
<reference evidence="1" key="1">
    <citation type="journal article" date="2022" name="New Phytol.">
        <title>Evolutionary transition to the ectomycorrhizal habit in the genomes of a hyperdiverse lineage of mushroom-forming fungi.</title>
        <authorList>
            <person name="Looney B."/>
            <person name="Miyauchi S."/>
            <person name="Morin E."/>
            <person name="Drula E."/>
            <person name="Courty P.E."/>
            <person name="Kohler A."/>
            <person name="Kuo A."/>
            <person name="LaButti K."/>
            <person name="Pangilinan J."/>
            <person name="Lipzen A."/>
            <person name="Riley R."/>
            <person name="Andreopoulos W."/>
            <person name="He G."/>
            <person name="Johnson J."/>
            <person name="Nolan M."/>
            <person name="Tritt A."/>
            <person name="Barry K.W."/>
            <person name="Grigoriev I.V."/>
            <person name="Nagy L.G."/>
            <person name="Hibbett D."/>
            <person name="Henrissat B."/>
            <person name="Matheny P.B."/>
            <person name="Labbe J."/>
            <person name="Martin F.M."/>
        </authorList>
    </citation>
    <scope>NUCLEOTIDE SEQUENCE</scope>
    <source>
        <strain evidence="1">BPL690</strain>
    </source>
</reference>
<sequence length="143" mass="16272">MDPDLRLLCSVLTLARKVTSFTWQRPGNNADWAWAFCGVCLHPTTSCSSNNGHPSSCNRLTRLLLCPHSLDKRRRIDEPLIVLWPAHHSLYHNTLLPGPAHRASLTILGHRNCPTGTHLYIFWRVIDGMGMRYHGDAETLCYR</sequence>